<proteinExistence type="predicted"/>
<organism evidence="1 2">
    <name type="scientific">Catharanthus roseus</name>
    <name type="common">Madagascar periwinkle</name>
    <name type="synonym">Vinca rosea</name>
    <dbReference type="NCBI Taxonomy" id="4058"/>
    <lineage>
        <taxon>Eukaryota</taxon>
        <taxon>Viridiplantae</taxon>
        <taxon>Streptophyta</taxon>
        <taxon>Embryophyta</taxon>
        <taxon>Tracheophyta</taxon>
        <taxon>Spermatophyta</taxon>
        <taxon>Magnoliopsida</taxon>
        <taxon>eudicotyledons</taxon>
        <taxon>Gunneridae</taxon>
        <taxon>Pentapetalae</taxon>
        <taxon>asterids</taxon>
        <taxon>lamiids</taxon>
        <taxon>Gentianales</taxon>
        <taxon>Apocynaceae</taxon>
        <taxon>Rauvolfioideae</taxon>
        <taxon>Vinceae</taxon>
        <taxon>Catharanthinae</taxon>
        <taxon>Catharanthus</taxon>
    </lineage>
</organism>
<dbReference type="EMBL" id="CM044705">
    <property type="protein sequence ID" value="KAI5663746.1"/>
    <property type="molecule type" value="Genomic_DNA"/>
</dbReference>
<keyword evidence="2" id="KW-1185">Reference proteome</keyword>
<evidence type="ECO:0000313" key="1">
    <source>
        <dbReference type="EMBL" id="KAI5663746.1"/>
    </source>
</evidence>
<reference evidence="2" key="1">
    <citation type="journal article" date="2023" name="Nat. Plants">
        <title>Single-cell RNA sequencing provides a high-resolution roadmap for understanding the multicellular compartmentation of specialized metabolism.</title>
        <authorList>
            <person name="Sun S."/>
            <person name="Shen X."/>
            <person name="Li Y."/>
            <person name="Li Y."/>
            <person name="Wang S."/>
            <person name="Li R."/>
            <person name="Zhang H."/>
            <person name="Shen G."/>
            <person name="Guo B."/>
            <person name="Wei J."/>
            <person name="Xu J."/>
            <person name="St-Pierre B."/>
            <person name="Chen S."/>
            <person name="Sun C."/>
        </authorList>
    </citation>
    <scope>NUCLEOTIDE SEQUENCE [LARGE SCALE GENOMIC DNA]</scope>
</reference>
<accession>A0ACC0ASN8</accession>
<dbReference type="Proteomes" id="UP001060085">
    <property type="component" value="Linkage Group LG05"/>
</dbReference>
<name>A0ACC0ASN8_CATRO</name>
<protein>
    <submittedName>
        <fullName evidence="1">Uncharacterized protein</fullName>
    </submittedName>
</protein>
<gene>
    <name evidence="1" type="ORF">M9H77_23069</name>
</gene>
<evidence type="ECO:0000313" key="2">
    <source>
        <dbReference type="Proteomes" id="UP001060085"/>
    </source>
</evidence>
<sequence length="218" mass="25795">MCNHAWFTHELNEAAKFHPLGCFSDHSPCVVSLFEQKEKLRPRCMFFNMWAEHEDFCRIVNENWSTFVHGIKQYILCRKLKLLKKGLKELTEDARAALKRAQIEHHERSLDDNLKPEVRDLQLKTIFLIDSERKFFARKIKCDFLLQGGKSTRLFHSLVKRNAKRNFVASLTREDGTSTKNSNGMHEELLSFYGIATCNLRDYREYTRVYVYYLSFLS</sequence>
<comment type="caution">
    <text evidence="1">The sequence shown here is derived from an EMBL/GenBank/DDBJ whole genome shotgun (WGS) entry which is preliminary data.</text>
</comment>